<accession>A0A7R9LL54</accession>
<proteinExistence type="predicted"/>
<feature type="compositionally biased region" description="Polar residues" evidence="1">
    <location>
        <begin position="158"/>
        <end position="169"/>
    </location>
</feature>
<gene>
    <name evidence="2" type="ORF">OSB1V03_LOCUS19172</name>
</gene>
<name>A0A7R9LL54_9ACAR</name>
<dbReference type="AlphaFoldDB" id="A0A7R9LL54"/>
<dbReference type="EMBL" id="OC881903">
    <property type="protein sequence ID" value="CAD7642498.1"/>
    <property type="molecule type" value="Genomic_DNA"/>
</dbReference>
<feature type="compositionally biased region" description="Acidic residues" evidence="1">
    <location>
        <begin position="194"/>
        <end position="213"/>
    </location>
</feature>
<dbReference type="EMBL" id="CAJPIZ010027328">
    <property type="protein sequence ID" value="CAG2119223.1"/>
    <property type="molecule type" value="Genomic_DNA"/>
</dbReference>
<evidence type="ECO:0000313" key="3">
    <source>
        <dbReference type="Proteomes" id="UP000759131"/>
    </source>
</evidence>
<protein>
    <submittedName>
        <fullName evidence="2">Uncharacterized protein</fullName>
    </submittedName>
</protein>
<feature type="region of interest" description="Disordered" evidence="1">
    <location>
        <begin position="129"/>
        <end position="234"/>
    </location>
</feature>
<feature type="compositionally biased region" description="Polar residues" evidence="1">
    <location>
        <begin position="179"/>
        <end position="189"/>
    </location>
</feature>
<sequence length="285" mass="29905">MSKSLTKLKTTGDNSPLNTSHNQTANTSTIGPIRSGQSSAVTKPVANVVAGSHLAANTCHMNTTQTNTRKRLRREVATEVGGQSSAGRSRKVEDKRRPKRRKYNIDDDSESDSDIEIVAIVSAPSAHTTGAATAGASEPSPPPVLPSVPPPSAAAVDTATQSLAVTQAAPNEGRRQYVASDTTSPTITPVASDMDMDSDDSVELLDPSDDDVLSPDAHYSDSLPTDETTEPLPDSDYYDRFDSLVERVSGLLGPDVKPVIAAAGDVLPPNQLSSSQISLCPSLLT</sequence>
<feature type="compositionally biased region" description="Low complexity" evidence="1">
    <location>
        <begin position="129"/>
        <end position="138"/>
    </location>
</feature>
<feature type="region of interest" description="Disordered" evidence="1">
    <location>
        <begin position="1"/>
        <end position="38"/>
    </location>
</feature>
<reference evidence="2" key="1">
    <citation type="submission" date="2020-11" db="EMBL/GenBank/DDBJ databases">
        <authorList>
            <person name="Tran Van P."/>
        </authorList>
    </citation>
    <scope>NUCLEOTIDE SEQUENCE</scope>
</reference>
<evidence type="ECO:0000313" key="2">
    <source>
        <dbReference type="EMBL" id="CAD7642498.1"/>
    </source>
</evidence>
<keyword evidence="3" id="KW-1185">Reference proteome</keyword>
<feature type="compositionally biased region" description="Pro residues" evidence="1">
    <location>
        <begin position="139"/>
        <end position="152"/>
    </location>
</feature>
<feature type="region of interest" description="Disordered" evidence="1">
    <location>
        <begin position="59"/>
        <end position="111"/>
    </location>
</feature>
<dbReference type="Proteomes" id="UP000759131">
    <property type="component" value="Unassembled WGS sequence"/>
</dbReference>
<evidence type="ECO:0000256" key="1">
    <source>
        <dbReference type="SAM" id="MobiDB-lite"/>
    </source>
</evidence>
<organism evidence="2">
    <name type="scientific">Medioppia subpectinata</name>
    <dbReference type="NCBI Taxonomy" id="1979941"/>
    <lineage>
        <taxon>Eukaryota</taxon>
        <taxon>Metazoa</taxon>
        <taxon>Ecdysozoa</taxon>
        <taxon>Arthropoda</taxon>
        <taxon>Chelicerata</taxon>
        <taxon>Arachnida</taxon>
        <taxon>Acari</taxon>
        <taxon>Acariformes</taxon>
        <taxon>Sarcoptiformes</taxon>
        <taxon>Oribatida</taxon>
        <taxon>Brachypylina</taxon>
        <taxon>Oppioidea</taxon>
        <taxon>Oppiidae</taxon>
        <taxon>Medioppia</taxon>
    </lineage>
</organism>